<proteinExistence type="predicted"/>
<evidence type="ECO:0000256" key="1">
    <source>
        <dbReference type="SAM" id="MobiDB-lite"/>
    </source>
</evidence>
<name>A0A848LA23_9BACT</name>
<dbReference type="GO" id="GO:0016787">
    <property type="term" value="F:hydrolase activity"/>
    <property type="evidence" value="ECO:0007669"/>
    <property type="project" value="UniProtKB-KW"/>
</dbReference>
<dbReference type="Proteomes" id="UP000518300">
    <property type="component" value="Unassembled WGS sequence"/>
</dbReference>
<evidence type="ECO:0000313" key="2">
    <source>
        <dbReference type="EMBL" id="NMO13533.1"/>
    </source>
</evidence>
<protein>
    <submittedName>
        <fullName evidence="2">MBL fold metallo-hydrolase</fullName>
    </submittedName>
</protein>
<reference evidence="2 3" key="1">
    <citation type="submission" date="2020-04" db="EMBL/GenBank/DDBJ databases">
        <title>Draft genome of Pyxidicoccus fallax type strain.</title>
        <authorList>
            <person name="Whitworth D.E."/>
        </authorList>
    </citation>
    <scope>NUCLEOTIDE SEQUENCE [LARGE SCALE GENOMIC DNA]</scope>
    <source>
        <strain evidence="2 3">DSM 14698</strain>
    </source>
</reference>
<dbReference type="CDD" id="cd06262">
    <property type="entry name" value="metallo-hydrolase-like_MBL-fold"/>
    <property type="match status" value="1"/>
</dbReference>
<dbReference type="InterPro" id="IPR036866">
    <property type="entry name" value="RibonucZ/Hydroxyglut_hydro"/>
</dbReference>
<sequence length="466" mass="50459">MRFAPDVILDLTPLPERAGRVPFGAVLHQLLRDGFEPEASRRALEAFNARAGEALLRPGAVDDGGFLVDEDVLFPEEGPWWWVLQQGEARWTTRLEVDAVPVVAAFLRAAGQAGSLEEARAAWPFGDEDWRDSLFDSAPPPGPWPEPSGPGLYRREHASVRVCSRTTSVLVDPIALQRRLPHIGSAPGNLGPGAPGALAVTHGHVDHWHVPSLLAHGGVPVLVPRVPRRNLLTMQDFSRVLDVCGEPVRAPAWGETVWVGDIRVDVLPFYGEQPVPDGPPLARGLRSWGNCYRFTTEDFSCVLLVDSGTDPDGRMEDVVARSCREHGPVDAVLVCQREFLSPFFGGLGHYWAALPWTRLRELYADSQAGRLASATAGPAGVARLCAAAGARYFLPYANGFEGVGRSISDVGWGLGEPSEAACGVVVREHLARLGASTEVLDWAPGDVARFERGALRLHRYASIRGG</sequence>
<feature type="compositionally biased region" description="Pro residues" evidence="1">
    <location>
        <begin position="138"/>
        <end position="148"/>
    </location>
</feature>
<dbReference type="SUPFAM" id="SSF56281">
    <property type="entry name" value="Metallo-hydrolase/oxidoreductase"/>
    <property type="match status" value="1"/>
</dbReference>
<dbReference type="EMBL" id="JABBJJ010000004">
    <property type="protein sequence ID" value="NMO13533.1"/>
    <property type="molecule type" value="Genomic_DNA"/>
</dbReference>
<organism evidence="2 3">
    <name type="scientific">Pyxidicoccus fallax</name>
    <dbReference type="NCBI Taxonomy" id="394095"/>
    <lineage>
        <taxon>Bacteria</taxon>
        <taxon>Pseudomonadati</taxon>
        <taxon>Myxococcota</taxon>
        <taxon>Myxococcia</taxon>
        <taxon>Myxococcales</taxon>
        <taxon>Cystobacterineae</taxon>
        <taxon>Myxococcaceae</taxon>
        <taxon>Pyxidicoccus</taxon>
    </lineage>
</organism>
<feature type="region of interest" description="Disordered" evidence="1">
    <location>
        <begin position="132"/>
        <end position="151"/>
    </location>
</feature>
<comment type="caution">
    <text evidence="2">The sequence shown here is derived from an EMBL/GenBank/DDBJ whole genome shotgun (WGS) entry which is preliminary data.</text>
</comment>
<dbReference type="AlphaFoldDB" id="A0A848LA23"/>
<gene>
    <name evidence="2" type="ORF">HG543_01470</name>
</gene>
<evidence type="ECO:0000313" key="3">
    <source>
        <dbReference type="Proteomes" id="UP000518300"/>
    </source>
</evidence>
<dbReference type="Gene3D" id="3.60.15.10">
    <property type="entry name" value="Ribonuclease Z/Hydroxyacylglutathione hydrolase-like"/>
    <property type="match status" value="1"/>
</dbReference>
<keyword evidence="3" id="KW-1185">Reference proteome</keyword>
<keyword evidence="2" id="KW-0378">Hydrolase</keyword>
<dbReference type="RefSeq" id="WP_169342811.1">
    <property type="nucleotide sequence ID" value="NZ_JABBJJ010000004.1"/>
</dbReference>
<accession>A0A848LA23</accession>